<organism evidence="1 2">
    <name type="scientific">Butyrivibrio fibrisolvens DSM 3071</name>
    <dbReference type="NCBI Taxonomy" id="1121131"/>
    <lineage>
        <taxon>Bacteria</taxon>
        <taxon>Bacillati</taxon>
        <taxon>Bacillota</taxon>
        <taxon>Clostridia</taxon>
        <taxon>Lachnospirales</taxon>
        <taxon>Lachnospiraceae</taxon>
        <taxon>Butyrivibrio</taxon>
    </lineage>
</organism>
<evidence type="ECO:0008006" key="3">
    <source>
        <dbReference type="Google" id="ProtNLM"/>
    </source>
</evidence>
<keyword evidence="2" id="KW-1185">Reference proteome</keyword>
<dbReference type="STRING" id="1121131.SAMN02745229_02198"/>
<evidence type="ECO:0000313" key="1">
    <source>
        <dbReference type="EMBL" id="SHI22533.1"/>
    </source>
</evidence>
<dbReference type="AlphaFoldDB" id="A0A1M5ZF36"/>
<dbReference type="EMBL" id="FQXK01000017">
    <property type="protein sequence ID" value="SHI22533.1"/>
    <property type="molecule type" value="Genomic_DNA"/>
</dbReference>
<dbReference type="GeneID" id="89509638"/>
<dbReference type="Proteomes" id="UP000184278">
    <property type="component" value="Unassembled WGS sequence"/>
</dbReference>
<name>A0A1M5ZF36_BUTFI</name>
<accession>A0A1M5ZF36</accession>
<sequence>MKIIMRHFEHKDIKIIQDKLYPDLSEIAIGDLITEWNSGAYQGRFFEMFAIESDNKIVGYVSIYGKSRSIVSAGIEIFSEERKKGFCLLCYG</sequence>
<proteinExistence type="predicted"/>
<dbReference type="OrthoDB" id="9798006at2"/>
<evidence type="ECO:0000313" key="2">
    <source>
        <dbReference type="Proteomes" id="UP000184278"/>
    </source>
</evidence>
<reference evidence="2" key="1">
    <citation type="submission" date="2016-11" db="EMBL/GenBank/DDBJ databases">
        <authorList>
            <person name="Varghese N."/>
            <person name="Submissions S."/>
        </authorList>
    </citation>
    <scope>NUCLEOTIDE SEQUENCE [LARGE SCALE GENOMIC DNA]</scope>
    <source>
        <strain evidence="2">DSM 3071</strain>
    </source>
</reference>
<dbReference type="RefSeq" id="WP_073387731.1">
    <property type="nucleotide sequence ID" value="NZ_FQXK01000017.1"/>
</dbReference>
<protein>
    <recommendedName>
        <fullName evidence="3">N-acetyltransferase domain-containing protein</fullName>
    </recommendedName>
</protein>
<gene>
    <name evidence="1" type="ORF">SAMN02745229_02198</name>
</gene>